<accession>A0A6I2MEX6</accession>
<feature type="transmembrane region" description="Helical" evidence="1">
    <location>
        <begin position="59"/>
        <end position="77"/>
    </location>
</feature>
<evidence type="ECO:0000313" key="3">
    <source>
        <dbReference type="Proteomes" id="UP000441585"/>
    </source>
</evidence>
<evidence type="ECO:0000256" key="1">
    <source>
        <dbReference type="SAM" id="Phobius"/>
    </source>
</evidence>
<dbReference type="RefSeq" id="WP_154319754.1">
    <property type="nucleotide sequence ID" value="NZ_CAJGAA010000003.1"/>
</dbReference>
<keyword evidence="3" id="KW-1185">Reference proteome</keyword>
<dbReference type="EMBL" id="WKKF01000019">
    <property type="protein sequence ID" value="MRX56900.1"/>
    <property type="molecule type" value="Genomic_DNA"/>
</dbReference>
<dbReference type="AlphaFoldDB" id="A0A6I2MEX6"/>
<gene>
    <name evidence="2" type="ORF">GJU41_23450</name>
</gene>
<feature type="transmembrane region" description="Helical" evidence="1">
    <location>
        <begin position="33"/>
        <end position="53"/>
    </location>
</feature>
<keyword evidence="1" id="KW-1133">Transmembrane helix</keyword>
<sequence length="146" mass="15846">MSAEQMILAIVGVLIIFPILARQQIPVKRSKIWIVAPLSFLLAIVGVAASYFFSLLSGLLILVILTGAAGFLFVNSLRMEEIVPNAVEPSALPENTAFSADLPRPSSNLLVDDYIPELAFVSSGEEDIEIDFESLLNKTKLVKGRS</sequence>
<dbReference type="Proteomes" id="UP000441585">
    <property type="component" value="Unassembled WGS sequence"/>
</dbReference>
<reference evidence="2 3" key="1">
    <citation type="submission" date="2019-11" db="EMBL/GenBank/DDBJ databases">
        <title>Bacillus idriensis genome.</title>
        <authorList>
            <person name="Konopka E.N."/>
            <person name="Newman J.D."/>
        </authorList>
    </citation>
    <scope>NUCLEOTIDE SEQUENCE [LARGE SCALE GENOMIC DNA]</scope>
    <source>
        <strain evidence="2 3">DSM 19097</strain>
    </source>
</reference>
<keyword evidence="1" id="KW-0472">Membrane</keyword>
<proteinExistence type="predicted"/>
<comment type="caution">
    <text evidence="2">The sequence shown here is derived from an EMBL/GenBank/DDBJ whole genome shotgun (WGS) entry which is preliminary data.</text>
</comment>
<protein>
    <submittedName>
        <fullName evidence="2">Uncharacterized protein</fullName>
    </submittedName>
</protein>
<feature type="transmembrane region" description="Helical" evidence="1">
    <location>
        <begin position="6"/>
        <end position="21"/>
    </location>
</feature>
<organism evidence="2 3">
    <name type="scientific">Metabacillus idriensis</name>
    <dbReference type="NCBI Taxonomy" id="324768"/>
    <lineage>
        <taxon>Bacteria</taxon>
        <taxon>Bacillati</taxon>
        <taxon>Bacillota</taxon>
        <taxon>Bacilli</taxon>
        <taxon>Bacillales</taxon>
        <taxon>Bacillaceae</taxon>
        <taxon>Metabacillus</taxon>
    </lineage>
</organism>
<evidence type="ECO:0000313" key="2">
    <source>
        <dbReference type="EMBL" id="MRX56900.1"/>
    </source>
</evidence>
<keyword evidence="1" id="KW-0812">Transmembrane</keyword>
<name>A0A6I2MEX6_9BACI</name>